<gene>
    <name evidence="2" type="ORF">FF100_29305</name>
</gene>
<dbReference type="RefSeq" id="WP_139039349.1">
    <property type="nucleotide sequence ID" value="NZ_VDDA01000023.1"/>
</dbReference>
<evidence type="ECO:0000313" key="3">
    <source>
        <dbReference type="Proteomes" id="UP000305267"/>
    </source>
</evidence>
<name>A0A5C4LAE2_9HYPH</name>
<dbReference type="Pfam" id="PF05037">
    <property type="entry name" value="DUF669"/>
    <property type="match status" value="1"/>
</dbReference>
<feature type="region of interest" description="Disordered" evidence="1">
    <location>
        <begin position="119"/>
        <end position="176"/>
    </location>
</feature>
<dbReference type="EMBL" id="VDDA01000023">
    <property type="protein sequence ID" value="TNC08439.1"/>
    <property type="molecule type" value="Genomic_DNA"/>
</dbReference>
<dbReference type="InterPro" id="IPR007731">
    <property type="entry name" value="DUF669"/>
</dbReference>
<organism evidence="2 3">
    <name type="scientific">Methylobacterium terricola</name>
    <dbReference type="NCBI Taxonomy" id="2583531"/>
    <lineage>
        <taxon>Bacteria</taxon>
        <taxon>Pseudomonadati</taxon>
        <taxon>Pseudomonadota</taxon>
        <taxon>Alphaproteobacteria</taxon>
        <taxon>Hyphomicrobiales</taxon>
        <taxon>Methylobacteriaceae</taxon>
        <taxon>Methylobacterium</taxon>
    </lineage>
</organism>
<sequence>MANLGESIDVDTIEIDNTYEPLPAGEYMVQVTDSDVVETKAGTGLILKLTLEVMDGPSAGRKVWLNLNYKNPNATAQRIAHEQIKQICDAVGFAGHLTDSEVLHYKPLRVRLTVKQDPEYGPRNEMKKFSAMAGGAPPPGKAQGEASSPRQAQTGGTAATSRPGTAGGRPWGNRAA</sequence>
<reference evidence="2 3" key="1">
    <citation type="submission" date="2019-06" db="EMBL/GenBank/DDBJ databases">
        <title>Genome of Methylobacterium sp. 17Sr1-39.</title>
        <authorList>
            <person name="Seo T."/>
        </authorList>
    </citation>
    <scope>NUCLEOTIDE SEQUENCE [LARGE SCALE GENOMIC DNA]</scope>
    <source>
        <strain evidence="2 3">17Sr1-39</strain>
    </source>
</reference>
<protein>
    <submittedName>
        <fullName evidence="2">DUF669 domain-containing protein</fullName>
    </submittedName>
</protein>
<feature type="compositionally biased region" description="Polar residues" evidence="1">
    <location>
        <begin position="148"/>
        <end position="163"/>
    </location>
</feature>
<keyword evidence="3" id="KW-1185">Reference proteome</keyword>
<evidence type="ECO:0000256" key="1">
    <source>
        <dbReference type="SAM" id="MobiDB-lite"/>
    </source>
</evidence>
<feature type="compositionally biased region" description="Basic and acidic residues" evidence="1">
    <location>
        <begin position="119"/>
        <end position="128"/>
    </location>
</feature>
<comment type="caution">
    <text evidence="2">The sequence shown here is derived from an EMBL/GenBank/DDBJ whole genome shotgun (WGS) entry which is preliminary data.</text>
</comment>
<feature type="compositionally biased region" description="Low complexity" evidence="1">
    <location>
        <begin position="131"/>
        <end position="146"/>
    </location>
</feature>
<dbReference type="OrthoDB" id="5220at2"/>
<dbReference type="AlphaFoldDB" id="A0A5C4LAE2"/>
<dbReference type="Proteomes" id="UP000305267">
    <property type="component" value="Unassembled WGS sequence"/>
</dbReference>
<proteinExistence type="predicted"/>
<evidence type="ECO:0000313" key="2">
    <source>
        <dbReference type="EMBL" id="TNC08439.1"/>
    </source>
</evidence>
<accession>A0A5C4LAE2</accession>